<dbReference type="OrthoDB" id="1304107at2759"/>
<evidence type="ECO:0000313" key="4">
    <source>
        <dbReference type="Proteomes" id="UP000507245"/>
    </source>
</evidence>
<evidence type="ECO:0000313" key="3">
    <source>
        <dbReference type="Proteomes" id="UP000507222"/>
    </source>
</evidence>
<keyword evidence="4" id="KW-1185">Reference proteome</keyword>
<dbReference type="EMBL" id="CAEKDK010000004">
    <property type="protein sequence ID" value="CAB4277873.1"/>
    <property type="molecule type" value="Genomic_DNA"/>
</dbReference>
<gene>
    <name evidence="1" type="ORF">CURHAP_LOCUS27860</name>
    <name evidence="2" type="ORF">ORAREDHAP_LOCUS27585</name>
</gene>
<dbReference type="EMBL" id="CAEKKB010000004">
    <property type="protein sequence ID" value="CAB4308301.1"/>
    <property type="molecule type" value="Genomic_DNA"/>
</dbReference>
<dbReference type="AlphaFoldDB" id="A0A6J5UPS0"/>
<sequence>MDRLLELDELYWWQRSRVNWLKSRDRNISYFHKIAHHRAKTNSLTGILDANNVLQKDRVPIGKVFLDYYNGLFSSAGVTMSSDIFEAVTT</sequence>
<organism evidence="1 3">
    <name type="scientific">Prunus armeniaca</name>
    <name type="common">Apricot</name>
    <name type="synonym">Armeniaca vulgaris</name>
    <dbReference type="NCBI Taxonomy" id="36596"/>
    <lineage>
        <taxon>Eukaryota</taxon>
        <taxon>Viridiplantae</taxon>
        <taxon>Streptophyta</taxon>
        <taxon>Embryophyta</taxon>
        <taxon>Tracheophyta</taxon>
        <taxon>Spermatophyta</taxon>
        <taxon>Magnoliopsida</taxon>
        <taxon>eudicotyledons</taxon>
        <taxon>Gunneridae</taxon>
        <taxon>Pentapetalae</taxon>
        <taxon>rosids</taxon>
        <taxon>fabids</taxon>
        <taxon>Rosales</taxon>
        <taxon>Rosaceae</taxon>
        <taxon>Amygdaloideae</taxon>
        <taxon>Amygdaleae</taxon>
        <taxon>Prunus</taxon>
    </lineage>
</organism>
<dbReference type="Proteomes" id="UP000507245">
    <property type="component" value="Unassembled WGS sequence"/>
</dbReference>
<reference evidence="1 3" key="2">
    <citation type="submission" date="2020-05" db="EMBL/GenBank/DDBJ databases">
        <authorList>
            <person name="Campoy J."/>
            <person name="Schneeberger K."/>
            <person name="Spophaly S."/>
        </authorList>
    </citation>
    <scope>NUCLEOTIDE SEQUENCE [LARGE SCALE GENOMIC DNA]</scope>
    <source>
        <strain evidence="1">PruArmRojPasFocal</strain>
    </source>
</reference>
<accession>A0A6J5UPS0</accession>
<proteinExistence type="predicted"/>
<reference evidence="4" key="1">
    <citation type="journal article" date="2020" name="Genome Biol.">
        <title>Gamete binning: chromosome-level and haplotype-resolved genome assembly enabled by high-throughput single-cell sequencing of gamete genomes.</title>
        <authorList>
            <person name="Campoy J.A."/>
            <person name="Sun H."/>
            <person name="Goel M."/>
            <person name="Jiao W.-B."/>
            <person name="Folz-Donahue K."/>
            <person name="Wang N."/>
            <person name="Rubio M."/>
            <person name="Liu C."/>
            <person name="Kukat C."/>
            <person name="Ruiz D."/>
            <person name="Huettel B."/>
            <person name="Schneeberger K."/>
        </authorList>
    </citation>
    <scope>NUCLEOTIDE SEQUENCE [LARGE SCALE GENOMIC DNA]</scope>
    <source>
        <strain evidence="4">cv. Rojo Pasion</strain>
    </source>
</reference>
<evidence type="ECO:0000313" key="2">
    <source>
        <dbReference type="EMBL" id="CAB4308301.1"/>
    </source>
</evidence>
<name>A0A6J5UPS0_PRUAR</name>
<protein>
    <submittedName>
        <fullName evidence="1">Uncharacterized protein</fullName>
    </submittedName>
</protein>
<evidence type="ECO:0000313" key="1">
    <source>
        <dbReference type="EMBL" id="CAB4277873.1"/>
    </source>
</evidence>
<dbReference type="Proteomes" id="UP000507222">
    <property type="component" value="Unassembled WGS sequence"/>
</dbReference>